<sequence>MKNTTIINKARAYCEQRGARFTPLREKVYQLMLERHGPMGAYDLLDNLKETESGAKPATVYRALDFLLDFGLIHRLESTNAFVACYHFGCHHPVQFLICDSCGDVSEIQSEGLKETLDNQAKQYGFKVSKQTIEAHGLCADCQESESATMGEQQHEC</sequence>
<dbReference type="InterPro" id="IPR043135">
    <property type="entry name" value="Fur_C"/>
</dbReference>
<comment type="similarity">
    <text evidence="1 7">Belongs to the Fur family.</text>
</comment>
<dbReference type="InterPro" id="IPR002481">
    <property type="entry name" value="FUR"/>
</dbReference>
<comment type="caution">
    <text evidence="8">The sequence shown here is derived from an EMBL/GenBank/DDBJ whole genome shotgun (WGS) entry which is preliminary data.</text>
</comment>
<dbReference type="PANTHER" id="PTHR33202:SF6">
    <property type="entry name" value="ZINC UPTAKE REGULATION PROTEIN"/>
    <property type="match status" value="1"/>
</dbReference>
<dbReference type="RefSeq" id="WP_273638432.1">
    <property type="nucleotide sequence ID" value="NZ_JAQQXP010000001.1"/>
</dbReference>
<dbReference type="InterPro" id="IPR036390">
    <property type="entry name" value="WH_DNA-bd_sf"/>
</dbReference>
<keyword evidence="3 7" id="KW-0862">Zinc</keyword>
<evidence type="ECO:0000256" key="1">
    <source>
        <dbReference type="ARBA" id="ARBA00007957"/>
    </source>
</evidence>
<evidence type="ECO:0000256" key="5">
    <source>
        <dbReference type="ARBA" id="ARBA00023125"/>
    </source>
</evidence>
<dbReference type="SUPFAM" id="SSF46785">
    <property type="entry name" value="Winged helix' DNA-binding domain"/>
    <property type="match status" value="1"/>
</dbReference>
<keyword evidence="7" id="KW-0408">Iron</keyword>
<keyword evidence="7" id="KW-0963">Cytoplasm</keyword>
<dbReference type="Pfam" id="PF01475">
    <property type="entry name" value="FUR"/>
    <property type="match status" value="1"/>
</dbReference>
<comment type="subcellular location">
    <subcellularLocation>
        <location evidence="7">Cytoplasm</location>
    </subcellularLocation>
</comment>
<keyword evidence="2 7" id="KW-0678">Repressor</keyword>
<dbReference type="EMBL" id="JAQQXP010000001">
    <property type="protein sequence ID" value="MDC8829858.1"/>
    <property type="molecule type" value="Genomic_DNA"/>
</dbReference>
<evidence type="ECO:0000256" key="6">
    <source>
        <dbReference type="ARBA" id="ARBA00023163"/>
    </source>
</evidence>
<dbReference type="CDD" id="cd07153">
    <property type="entry name" value="Fur_like"/>
    <property type="match status" value="1"/>
</dbReference>
<proteinExistence type="inferred from homology"/>
<evidence type="ECO:0000256" key="4">
    <source>
        <dbReference type="ARBA" id="ARBA00023015"/>
    </source>
</evidence>
<keyword evidence="9" id="KW-1185">Reference proteome</keyword>
<gene>
    <name evidence="7" type="primary">fur</name>
    <name evidence="8" type="ORF">OIK42_03675</name>
</gene>
<evidence type="ECO:0000313" key="9">
    <source>
        <dbReference type="Proteomes" id="UP001218788"/>
    </source>
</evidence>
<dbReference type="PANTHER" id="PTHR33202">
    <property type="entry name" value="ZINC UPTAKE REGULATION PROTEIN"/>
    <property type="match status" value="1"/>
</dbReference>
<dbReference type="Gene3D" id="1.10.10.10">
    <property type="entry name" value="Winged helix-like DNA-binding domain superfamily/Winged helix DNA-binding domain"/>
    <property type="match status" value="1"/>
</dbReference>
<evidence type="ECO:0000256" key="3">
    <source>
        <dbReference type="ARBA" id="ARBA00022833"/>
    </source>
</evidence>
<organism evidence="8 9">
    <name type="scientific">Alteromonas gilva</name>
    <dbReference type="NCBI Taxonomy" id="2987522"/>
    <lineage>
        <taxon>Bacteria</taxon>
        <taxon>Pseudomonadati</taxon>
        <taxon>Pseudomonadota</taxon>
        <taxon>Gammaproteobacteria</taxon>
        <taxon>Alteromonadales</taxon>
        <taxon>Alteromonadaceae</taxon>
        <taxon>Alteromonas/Salinimonas group</taxon>
        <taxon>Alteromonas</taxon>
    </lineage>
</organism>
<evidence type="ECO:0000256" key="2">
    <source>
        <dbReference type="ARBA" id="ARBA00022491"/>
    </source>
</evidence>
<evidence type="ECO:0000313" key="8">
    <source>
        <dbReference type="EMBL" id="MDC8829858.1"/>
    </source>
</evidence>
<name>A0ABT5KYZ6_9ALTE</name>
<accession>A0ABT5KYZ6</accession>
<evidence type="ECO:0000256" key="7">
    <source>
        <dbReference type="RuleBase" id="RU364037"/>
    </source>
</evidence>
<keyword evidence="7" id="KW-0479">Metal-binding</keyword>
<reference evidence="8 9" key="1">
    <citation type="submission" date="2022-10" db="EMBL/GenBank/DDBJ databases">
        <title>Alteromonas sp. chi3 Genome sequencing.</title>
        <authorList>
            <person name="Park S."/>
        </authorList>
    </citation>
    <scope>NUCLEOTIDE SEQUENCE [LARGE SCALE GENOMIC DNA]</scope>
    <source>
        <strain evidence="9">chi3</strain>
    </source>
</reference>
<dbReference type="Gene3D" id="3.30.1490.190">
    <property type="match status" value="1"/>
</dbReference>
<protein>
    <recommendedName>
        <fullName evidence="7">Ferric uptake regulation protein</fullName>
    </recommendedName>
</protein>
<dbReference type="InterPro" id="IPR036388">
    <property type="entry name" value="WH-like_DNA-bd_sf"/>
</dbReference>
<comment type="subunit">
    <text evidence="7">Homodimer.</text>
</comment>
<dbReference type="Proteomes" id="UP001218788">
    <property type="component" value="Unassembled WGS sequence"/>
</dbReference>
<keyword evidence="6 7" id="KW-0804">Transcription</keyword>
<keyword evidence="4 7" id="KW-0805">Transcription regulation</keyword>
<keyword evidence="5 7" id="KW-0238">DNA-binding</keyword>